<gene>
    <name evidence="2" type="ORF">DYB25_007664</name>
    <name evidence="3" type="ORF">DYB36_010050</name>
</gene>
<feature type="transmembrane region" description="Helical" evidence="1">
    <location>
        <begin position="105"/>
        <end position="125"/>
    </location>
</feature>
<dbReference type="Proteomes" id="UP000265427">
    <property type="component" value="Unassembled WGS sequence"/>
</dbReference>
<dbReference type="AlphaFoldDB" id="A0A397AWX0"/>
<accession>A0A397AWX0</accession>
<feature type="transmembrane region" description="Helical" evidence="1">
    <location>
        <begin position="358"/>
        <end position="380"/>
    </location>
</feature>
<evidence type="ECO:0000313" key="4">
    <source>
        <dbReference type="Proteomes" id="UP000265427"/>
    </source>
</evidence>
<evidence type="ECO:0000313" key="2">
    <source>
        <dbReference type="EMBL" id="RHY05969.1"/>
    </source>
</evidence>
<feature type="transmembrane region" description="Helical" evidence="1">
    <location>
        <begin position="72"/>
        <end position="93"/>
    </location>
</feature>
<keyword evidence="1" id="KW-1133">Transmembrane helix</keyword>
<keyword evidence="1" id="KW-0812">Transmembrane</keyword>
<keyword evidence="1" id="KW-0472">Membrane</keyword>
<evidence type="ECO:0000313" key="3">
    <source>
        <dbReference type="EMBL" id="RHY12293.1"/>
    </source>
</evidence>
<dbReference type="Proteomes" id="UP000266239">
    <property type="component" value="Unassembled WGS sequence"/>
</dbReference>
<comment type="caution">
    <text evidence="3">The sequence shown here is derived from an EMBL/GenBank/DDBJ whole genome shotgun (WGS) entry which is preliminary data.</text>
</comment>
<evidence type="ECO:0000256" key="1">
    <source>
        <dbReference type="SAM" id="Phobius"/>
    </source>
</evidence>
<dbReference type="EMBL" id="QUTA01007742">
    <property type="protein sequence ID" value="RHY05969.1"/>
    <property type="molecule type" value="Genomic_DNA"/>
</dbReference>
<feature type="transmembrane region" description="Helical" evidence="1">
    <location>
        <begin position="159"/>
        <end position="177"/>
    </location>
</feature>
<organism evidence="3 4">
    <name type="scientific">Aphanomyces astaci</name>
    <name type="common">Crayfish plague agent</name>
    <dbReference type="NCBI Taxonomy" id="112090"/>
    <lineage>
        <taxon>Eukaryota</taxon>
        <taxon>Sar</taxon>
        <taxon>Stramenopiles</taxon>
        <taxon>Oomycota</taxon>
        <taxon>Saprolegniomycetes</taxon>
        <taxon>Saprolegniales</taxon>
        <taxon>Verrucalvaceae</taxon>
        <taxon>Aphanomyces</taxon>
    </lineage>
</organism>
<sequence>MVQRFDAQVATWIPNPVVRAELVGVVHSPSFVGFVGNNNVFTPSELPFEQRPLIGVATPEASMWDFHKSIIFPYHLAMASVLYSTFVAFTTVIAKVPDNTQVNVAVLMLALLLPLCLAVVVIVLLHEYPCRVYLYYRLWEHKVAVNFKARSFDHPATQAKVGFMAVVVLFYCFFGYAEYHPTYKYYLVVIQSFGTIGWVLYSNLFVDTALVPINSALRHFQVSQAKNANDKGPTASPSQQLAHAMVNVQFVPEANVKYDILALLRFTSNIRAAKKAVAKDDPRQGLLDADLFWLQMLATSVGHLGHTWSTVPGRVAPWDREMYAFDFISSSLFRDDIWDGVGAFGITQPNKKRQATSLLLSMKLSSLVVVAVEIAGFVSLTCSVQ</sequence>
<reference evidence="4 5" key="1">
    <citation type="submission" date="2018-08" db="EMBL/GenBank/DDBJ databases">
        <title>Aphanomyces genome sequencing and annotation.</title>
        <authorList>
            <person name="Minardi D."/>
            <person name="Oidtmann B."/>
            <person name="Van Der Giezen M."/>
            <person name="Studholme D.J."/>
        </authorList>
    </citation>
    <scope>NUCLEOTIDE SEQUENCE [LARGE SCALE GENOMIC DNA]</scope>
    <source>
        <strain evidence="3 4">Kv</strain>
        <strain evidence="2 5">Yx</strain>
    </source>
</reference>
<protein>
    <submittedName>
        <fullName evidence="3">Uncharacterized protein</fullName>
    </submittedName>
</protein>
<name>A0A397AWX0_APHAT</name>
<evidence type="ECO:0000313" key="5">
    <source>
        <dbReference type="Proteomes" id="UP000266239"/>
    </source>
</evidence>
<proteinExistence type="predicted"/>
<dbReference type="EMBL" id="QUSZ01004874">
    <property type="protein sequence ID" value="RHY12293.1"/>
    <property type="molecule type" value="Genomic_DNA"/>
</dbReference>